<name>A0A9X0AVQ9_9HELO</name>
<organism evidence="1 2">
    <name type="scientific">Sclerotinia nivalis</name>
    <dbReference type="NCBI Taxonomy" id="352851"/>
    <lineage>
        <taxon>Eukaryota</taxon>
        <taxon>Fungi</taxon>
        <taxon>Dikarya</taxon>
        <taxon>Ascomycota</taxon>
        <taxon>Pezizomycotina</taxon>
        <taxon>Leotiomycetes</taxon>
        <taxon>Helotiales</taxon>
        <taxon>Sclerotiniaceae</taxon>
        <taxon>Sclerotinia</taxon>
    </lineage>
</organism>
<comment type="caution">
    <text evidence="1">The sequence shown here is derived from an EMBL/GenBank/DDBJ whole genome shotgun (WGS) entry which is preliminary data.</text>
</comment>
<sequence length="153" mass="17095">MTSHHIIHIHIPSHTATSHHITSSSTKTLNPYLFPQIPSFPPLPPQTLKFKQHLSSLLSPLASPISFLFNLHPIHVSYTFSPRSGFRIIFDSHLPNARSSPLHPSLQLPSPSTPLMSQYPIQPITTSHHIPFHHITSHHIPSHPSPIQPPIPP</sequence>
<keyword evidence="2" id="KW-1185">Reference proteome</keyword>
<dbReference type="Proteomes" id="UP001152300">
    <property type="component" value="Unassembled WGS sequence"/>
</dbReference>
<accession>A0A9X0AVQ9</accession>
<dbReference type="EMBL" id="JAPEIS010000001">
    <property type="protein sequence ID" value="KAJ8069866.1"/>
    <property type="molecule type" value="Genomic_DNA"/>
</dbReference>
<gene>
    <name evidence="1" type="ORF">OCU04_000279</name>
</gene>
<evidence type="ECO:0000313" key="2">
    <source>
        <dbReference type="Proteomes" id="UP001152300"/>
    </source>
</evidence>
<proteinExistence type="predicted"/>
<evidence type="ECO:0000313" key="1">
    <source>
        <dbReference type="EMBL" id="KAJ8069866.1"/>
    </source>
</evidence>
<dbReference type="AlphaFoldDB" id="A0A9X0AVQ9"/>
<protein>
    <submittedName>
        <fullName evidence="1">Uncharacterized protein</fullName>
    </submittedName>
</protein>
<reference evidence="1" key="1">
    <citation type="submission" date="2022-11" db="EMBL/GenBank/DDBJ databases">
        <title>Genome Resource of Sclerotinia nivalis Strain SnTB1, a Plant Pathogen Isolated from American Ginseng.</title>
        <authorList>
            <person name="Fan S."/>
        </authorList>
    </citation>
    <scope>NUCLEOTIDE SEQUENCE</scope>
    <source>
        <strain evidence="1">SnTB1</strain>
    </source>
</reference>